<evidence type="ECO:0000313" key="2">
    <source>
        <dbReference type="EMBL" id="MCY0147915.1"/>
    </source>
</evidence>
<dbReference type="InterPro" id="IPR025902">
    <property type="entry name" value="LssY-like-C_dom"/>
</dbReference>
<keyword evidence="3" id="KW-1185">Reference proteome</keyword>
<gene>
    <name evidence="2" type="ORF">OEG84_09370</name>
</gene>
<reference evidence="2" key="1">
    <citation type="submission" date="2022-10" db="EMBL/GenBank/DDBJ databases">
        <title>Hoeflea sp. G2-23, isolated from marine algae.</title>
        <authorList>
            <person name="Kristyanto S."/>
            <person name="Kim J.M."/>
            <person name="Jeon C.O."/>
        </authorList>
    </citation>
    <scope>NUCLEOTIDE SEQUENCE</scope>
    <source>
        <strain evidence="2">G2-23</strain>
    </source>
</reference>
<evidence type="ECO:0000259" key="1">
    <source>
        <dbReference type="Pfam" id="PF14067"/>
    </source>
</evidence>
<organism evidence="2 3">
    <name type="scientific">Hoeflea algicola</name>
    <dbReference type="NCBI Taxonomy" id="2983763"/>
    <lineage>
        <taxon>Bacteria</taxon>
        <taxon>Pseudomonadati</taxon>
        <taxon>Pseudomonadota</taxon>
        <taxon>Alphaproteobacteria</taxon>
        <taxon>Hyphomicrobiales</taxon>
        <taxon>Rhizobiaceae</taxon>
        <taxon>Hoeflea</taxon>
    </lineage>
</organism>
<protein>
    <submittedName>
        <fullName evidence="2">LssY C-terminal domain-containing protein</fullName>
    </submittedName>
</protein>
<dbReference type="Pfam" id="PF14067">
    <property type="entry name" value="LssY_C"/>
    <property type="match status" value="1"/>
</dbReference>
<dbReference type="EMBL" id="JAOVZR010000001">
    <property type="protein sequence ID" value="MCY0147915.1"/>
    <property type="molecule type" value="Genomic_DNA"/>
</dbReference>
<accession>A0ABT3Z810</accession>
<name>A0ABT3Z810_9HYPH</name>
<sequence>MSVRRSRASRGRRMLGAAATLAIVYTVLAYVIVPLAWEVFSKPAFLPPDSAPRLTETADHHAGDPVNLALVGSEAAVKSAMAAAGWFPADRLGVESSLQIAADIVLRRAYVTAPVSRLFLFGRSEDLAFEKPSGASPDQRHHVRLWLFTPDAEEGVPLYLGAASFDRGIGVSHETGQLTHHIAPDVDLERDNLKADLTGSGHLQDSDTVVGFHQVRTGVNGGGDPWSTDGDLWIGVLRPAP</sequence>
<dbReference type="RefSeq" id="WP_267653509.1">
    <property type="nucleotide sequence ID" value="NZ_JAOVZR010000001.1"/>
</dbReference>
<proteinExistence type="predicted"/>
<evidence type="ECO:0000313" key="3">
    <source>
        <dbReference type="Proteomes" id="UP001073227"/>
    </source>
</evidence>
<feature type="domain" description="LssY-like C-terminal" evidence="1">
    <location>
        <begin position="51"/>
        <end position="232"/>
    </location>
</feature>
<dbReference type="Proteomes" id="UP001073227">
    <property type="component" value="Unassembled WGS sequence"/>
</dbReference>
<comment type="caution">
    <text evidence="2">The sequence shown here is derived from an EMBL/GenBank/DDBJ whole genome shotgun (WGS) entry which is preliminary data.</text>
</comment>